<dbReference type="RefSeq" id="WP_106299425.1">
    <property type="nucleotide sequence ID" value="NZ_PVWO01000005.1"/>
</dbReference>
<reference evidence="2 3" key="1">
    <citation type="submission" date="2018-03" db="EMBL/GenBank/DDBJ databases">
        <title>The ancient ancestry and fast evolution of plastids.</title>
        <authorList>
            <person name="Moore K.R."/>
            <person name="Magnabosco C."/>
            <person name="Momper L."/>
            <person name="Gold D.A."/>
            <person name="Bosak T."/>
            <person name="Fournier G.P."/>
        </authorList>
    </citation>
    <scope>NUCLEOTIDE SEQUENCE [LARGE SCALE GENOMIC DNA]</scope>
    <source>
        <strain evidence="2 3">CCALA 037</strain>
    </source>
</reference>
<dbReference type="Proteomes" id="UP000238937">
    <property type="component" value="Unassembled WGS sequence"/>
</dbReference>
<evidence type="ECO:0000259" key="1">
    <source>
        <dbReference type="Pfam" id="PF00149"/>
    </source>
</evidence>
<dbReference type="OrthoDB" id="384253at2"/>
<dbReference type="InterPro" id="IPR050126">
    <property type="entry name" value="Ap4A_hydrolase"/>
</dbReference>
<gene>
    <name evidence="2" type="ORF">C7B77_00845</name>
</gene>
<accession>A0A2T1GNI7</accession>
<sequence>MFNFFQSKNSTKPRQFAIGDVHGHYDGMLQLINFCKISPEDRVYFLGDVIDRGPKSAQVVKWIRERNYPCLMGNHEVMLLTSLNHGKIDEMSLRHWLPSGGDTTLESYGDGGIPEDDMKWFASLPSYLDLGNVFLVHAGVDPFRSLDKQNNEQFCWIREKFLSNQFPYFPDKTIITGHTITFTLPGVKPGEVAQGPGWLNIETGAYHRKSGWMTALDITNALVYQVNVFSGKQRKQPLDRVVKVVEPNRVKF</sequence>
<dbReference type="AlphaFoldDB" id="A0A2T1GNI7"/>
<protein>
    <submittedName>
        <fullName evidence="2">Serine/threonine protein phosphatase</fullName>
    </submittedName>
</protein>
<dbReference type="CDD" id="cd00144">
    <property type="entry name" value="MPP_PPP_family"/>
    <property type="match status" value="1"/>
</dbReference>
<keyword evidence="3" id="KW-1185">Reference proteome</keyword>
<dbReference type="GO" id="GO:0008803">
    <property type="term" value="F:bis(5'-nucleosyl)-tetraphosphatase (symmetrical) activity"/>
    <property type="evidence" value="ECO:0007669"/>
    <property type="project" value="TreeGrafter"/>
</dbReference>
<dbReference type="GO" id="GO:0005737">
    <property type="term" value="C:cytoplasm"/>
    <property type="evidence" value="ECO:0007669"/>
    <property type="project" value="TreeGrafter"/>
</dbReference>
<evidence type="ECO:0000313" key="3">
    <source>
        <dbReference type="Proteomes" id="UP000238937"/>
    </source>
</evidence>
<feature type="domain" description="Calcineurin-like phosphoesterase" evidence="1">
    <location>
        <begin position="17"/>
        <end position="164"/>
    </location>
</feature>
<proteinExistence type="predicted"/>
<dbReference type="GO" id="GO:0110154">
    <property type="term" value="P:RNA decapping"/>
    <property type="evidence" value="ECO:0007669"/>
    <property type="project" value="TreeGrafter"/>
</dbReference>
<dbReference type="PANTHER" id="PTHR42850">
    <property type="entry name" value="METALLOPHOSPHOESTERASE"/>
    <property type="match status" value="1"/>
</dbReference>
<comment type="caution">
    <text evidence="2">The sequence shown here is derived from an EMBL/GenBank/DDBJ whole genome shotgun (WGS) entry which is preliminary data.</text>
</comment>
<dbReference type="InterPro" id="IPR029052">
    <property type="entry name" value="Metallo-depent_PP-like"/>
</dbReference>
<dbReference type="GO" id="GO:0016791">
    <property type="term" value="F:phosphatase activity"/>
    <property type="evidence" value="ECO:0007669"/>
    <property type="project" value="TreeGrafter"/>
</dbReference>
<dbReference type="EMBL" id="PVWO01000005">
    <property type="protein sequence ID" value="PSB59483.1"/>
    <property type="molecule type" value="Genomic_DNA"/>
</dbReference>
<dbReference type="Gene3D" id="3.60.21.10">
    <property type="match status" value="1"/>
</dbReference>
<evidence type="ECO:0000313" key="2">
    <source>
        <dbReference type="EMBL" id="PSB59483.1"/>
    </source>
</evidence>
<dbReference type="Pfam" id="PF00149">
    <property type="entry name" value="Metallophos"/>
    <property type="match status" value="1"/>
</dbReference>
<name>A0A2T1GNI7_9CYAN</name>
<dbReference type="SUPFAM" id="SSF56300">
    <property type="entry name" value="Metallo-dependent phosphatases"/>
    <property type="match status" value="1"/>
</dbReference>
<dbReference type="InterPro" id="IPR004843">
    <property type="entry name" value="Calcineurin-like_PHP"/>
</dbReference>
<organism evidence="2 3">
    <name type="scientific">Chamaesiphon polymorphus CCALA 037</name>
    <dbReference type="NCBI Taxonomy" id="2107692"/>
    <lineage>
        <taxon>Bacteria</taxon>
        <taxon>Bacillati</taxon>
        <taxon>Cyanobacteriota</taxon>
        <taxon>Cyanophyceae</taxon>
        <taxon>Gomontiellales</taxon>
        <taxon>Chamaesiphonaceae</taxon>
        <taxon>Chamaesiphon</taxon>
    </lineage>
</organism>
<dbReference type="PANTHER" id="PTHR42850:SF4">
    <property type="entry name" value="ZINC-DEPENDENT ENDOPOLYPHOSPHATASE"/>
    <property type="match status" value="1"/>
</dbReference>